<evidence type="ECO:0000256" key="2">
    <source>
        <dbReference type="ARBA" id="ARBA00022679"/>
    </source>
</evidence>
<proteinExistence type="predicted"/>
<evidence type="ECO:0000313" key="5">
    <source>
        <dbReference type="Proteomes" id="UP000253689"/>
    </source>
</evidence>
<dbReference type="InterPro" id="IPR001091">
    <property type="entry name" value="RM_Methyltransferase"/>
</dbReference>
<dbReference type="GO" id="GO:0005737">
    <property type="term" value="C:cytoplasm"/>
    <property type="evidence" value="ECO:0007669"/>
    <property type="project" value="TreeGrafter"/>
</dbReference>
<dbReference type="InterPro" id="IPR029063">
    <property type="entry name" value="SAM-dependent_MTases_sf"/>
</dbReference>
<protein>
    <submittedName>
        <fullName evidence="4">Adenine-specific DNA modification methyltransferase</fullName>
    </submittedName>
</protein>
<dbReference type="InterPro" id="IPR002941">
    <property type="entry name" value="DNA_methylase_N4/N6"/>
</dbReference>
<dbReference type="PANTHER" id="PTHR13370:SF3">
    <property type="entry name" value="TRNA (GUANINE(10)-N2)-METHYLTRANSFERASE HOMOLOG"/>
    <property type="match status" value="1"/>
</dbReference>
<keyword evidence="2" id="KW-0808">Transferase</keyword>
<dbReference type="AlphaFoldDB" id="A0A345DLT3"/>
<dbReference type="PRINTS" id="PR00508">
    <property type="entry name" value="S21N4MTFRASE"/>
</dbReference>
<gene>
    <name evidence="4" type="ORF">SDAV_00176</name>
</gene>
<evidence type="ECO:0000259" key="3">
    <source>
        <dbReference type="Pfam" id="PF01555"/>
    </source>
</evidence>
<dbReference type="GO" id="GO:0008170">
    <property type="term" value="F:N-methyltransferase activity"/>
    <property type="evidence" value="ECO:0007669"/>
    <property type="project" value="InterPro"/>
</dbReference>
<dbReference type="Gene3D" id="3.40.50.150">
    <property type="entry name" value="Vaccinia Virus protein VP39"/>
    <property type="match status" value="1"/>
</dbReference>
<accession>A0A345DLT3</accession>
<dbReference type="KEGG" id="sphh:SDAV_00176"/>
<dbReference type="GO" id="GO:0032259">
    <property type="term" value="P:methylation"/>
    <property type="evidence" value="ECO:0007669"/>
    <property type="project" value="UniProtKB-KW"/>
</dbReference>
<organism evidence="4 5">
    <name type="scientific">Spiroplasma phoeniceum P40</name>
    <dbReference type="NCBI Taxonomy" id="1276259"/>
    <lineage>
        <taxon>Bacteria</taxon>
        <taxon>Bacillati</taxon>
        <taxon>Mycoplasmatota</taxon>
        <taxon>Mollicutes</taxon>
        <taxon>Entomoplasmatales</taxon>
        <taxon>Spiroplasmataceae</taxon>
        <taxon>Spiroplasma</taxon>
    </lineage>
</organism>
<dbReference type="Pfam" id="PF01555">
    <property type="entry name" value="N6_N4_Mtase"/>
    <property type="match status" value="1"/>
</dbReference>
<dbReference type="Proteomes" id="UP000253689">
    <property type="component" value="Chromosome"/>
</dbReference>
<keyword evidence="5" id="KW-1185">Reference proteome</keyword>
<dbReference type="EMBL" id="CP031088">
    <property type="protein sequence ID" value="AXF95171.1"/>
    <property type="molecule type" value="Genomic_DNA"/>
</dbReference>
<reference evidence="5" key="1">
    <citation type="submission" date="2018-07" db="EMBL/GenBank/DDBJ databases">
        <title>Complete Genome Sequence of Spiroplasma phoeniceum.</title>
        <authorList>
            <person name="Davis R.E."/>
            <person name="Shao J.Y."/>
            <person name="Zhao Y."/>
            <person name="Silver A."/>
            <person name="Stump z."/>
            <person name="Gasparich G."/>
        </authorList>
    </citation>
    <scope>NUCLEOTIDE SEQUENCE [LARGE SCALE GENOMIC DNA]</scope>
    <source>
        <strain evidence="5">P40</strain>
    </source>
</reference>
<dbReference type="PANTHER" id="PTHR13370">
    <property type="entry name" value="RNA METHYLASE-RELATED"/>
    <property type="match status" value="1"/>
</dbReference>
<evidence type="ECO:0000313" key="4">
    <source>
        <dbReference type="EMBL" id="AXF95171.1"/>
    </source>
</evidence>
<dbReference type="GO" id="GO:0003677">
    <property type="term" value="F:DNA binding"/>
    <property type="evidence" value="ECO:0007669"/>
    <property type="project" value="InterPro"/>
</dbReference>
<evidence type="ECO:0000256" key="1">
    <source>
        <dbReference type="ARBA" id="ARBA00022603"/>
    </source>
</evidence>
<dbReference type="SUPFAM" id="SSF53335">
    <property type="entry name" value="S-adenosyl-L-methionine-dependent methyltransferases"/>
    <property type="match status" value="1"/>
</dbReference>
<keyword evidence="1 4" id="KW-0489">Methyltransferase</keyword>
<name>A0A345DLT3_9MOLU</name>
<sequence length="90" mass="10561">MQTIYQITNSNNQFIENIKHPTIKDINLIKLQINKHSKVGDIVLDCFLGSGTTAVACEQLNRRWIGIEINEKYYKLTKERLKYVQPTLFY</sequence>
<feature type="domain" description="DNA methylase N-4/N-6" evidence="3">
    <location>
        <begin position="9"/>
        <end position="79"/>
    </location>
</feature>